<keyword evidence="6" id="KW-1185">Reference proteome</keyword>
<evidence type="ECO:0000259" key="4">
    <source>
        <dbReference type="PROSITE" id="PS51393"/>
    </source>
</evidence>
<dbReference type="PROSITE" id="PS50198">
    <property type="entry name" value="PPIC_PPIASE_2"/>
    <property type="match status" value="1"/>
</dbReference>
<dbReference type="InterPro" id="IPR013819">
    <property type="entry name" value="LipOase_C"/>
</dbReference>
<reference evidence="5" key="2">
    <citation type="submission" date="2021-03" db="UniProtKB">
        <authorList>
            <consortium name="EnsemblPlants"/>
        </authorList>
    </citation>
    <scope>IDENTIFICATION</scope>
</reference>
<evidence type="ECO:0000313" key="6">
    <source>
        <dbReference type="Proteomes" id="UP000596660"/>
    </source>
</evidence>
<dbReference type="SUPFAM" id="SSF54534">
    <property type="entry name" value="FKBP-like"/>
    <property type="match status" value="1"/>
</dbReference>
<dbReference type="InterPro" id="IPR036226">
    <property type="entry name" value="LipOase_C_sf"/>
</dbReference>
<dbReference type="Gene3D" id="3.10.50.40">
    <property type="match status" value="1"/>
</dbReference>
<dbReference type="InterPro" id="IPR052204">
    <property type="entry name" value="PpiC/parvulin_rotamase"/>
</dbReference>
<organism evidence="5 6">
    <name type="scientific">Chenopodium quinoa</name>
    <name type="common">Quinoa</name>
    <dbReference type="NCBI Taxonomy" id="63459"/>
    <lineage>
        <taxon>Eukaryota</taxon>
        <taxon>Viridiplantae</taxon>
        <taxon>Streptophyta</taxon>
        <taxon>Embryophyta</taxon>
        <taxon>Tracheophyta</taxon>
        <taxon>Spermatophyta</taxon>
        <taxon>Magnoliopsida</taxon>
        <taxon>eudicotyledons</taxon>
        <taxon>Gunneridae</taxon>
        <taxon>Pentapetalae</taxon>
        <taxon>Caryophyllales</taxon>
        <taxon>Chenopodiaceae</taxon>
        <taxon>Chenopodioideae</taxon>
        <taxon>Atripliceae</taxon>
        <taxon>Chenopodium</taxon>
    </lineage>
</organism>
<dbReference type="Pfam" id="PF00305">
    <property type="entry name" value="Lipoxygenase"/>
    <property type="match status" value="1"/>
</dbReference>
<sequence>MREGETEKEAREWEDLSDLAAVEYSICLSKEEGGVHGWVRKGQMVPEIEEAAFSAPLNKIVRCKTKFGWHLLQVVSEREGALLGEVQPSELNEKLQDPNFTETAQLIDVQEPEEMYYQSIFAKFSGSSSAIIWTLGTRDYNQFDPNKDTYASDTAEYVEIESDPERAFVKTITAQFQTLLGVSLIEILLRYSTDEIYLGQRDTPEWTFNAEPIAAFERFQMKLSDIEKNITERNNDKIETKKSTGIG</sequence>
<dbReference type="PANTHER" id="PTHR43629:SF2">
    <property type="entry name" value="RHODANESE-LIKE_PPIC DOMAIN-CONTAINING PROTEIN 12, CHLOROPLASTIC"/>
    <property type="match status" value="1"/>
</dbReference>
<evidence type="ECO:0000256" key="2">
    <source>
        <dbReference type="RuleBase" id="RU363014"/>
    </source>
</evidence>
<evidence type="ECO:0000313" key="5">
    <source>
        <dbReference type="EnsemblPlants" id="AUR62042212-RA:cds"/>
    </source>
</evidence>
<feature type="domain" description="Lipoxygenase" evidence="4">
    <location>
        <begin position="153"/>
        <end position="247"/>
    </location>
</feature>
<dbReference type="Gene3D" id="1.20.245.10">
    <property type="entry name" value="Lipoxygenase-1, Domain 5"/>
    <property type="match status" value="1"/>
</dbReference>
<proteinExistence type="predicted"/>
<protein>
    <recommendedName>
        <fullName evidence="2">Peptidyl-prolyl cis-trans isomerase</fullName>
        <ecNumber evidence="2">5.2.1.8</ecNumber>
    </recommendedName>
</protein>
<dbReference type="PROSITE" id="PS51393">
    <property type="entry name" value="LIPOXYGENASE_3"/>
    <property type="match status" value="1"/>
</dbReference>
<dbReference type="EnsemblPlants" id="AUR62042212-RA">
    <property type="protein sequence ID" value="AUR62042212-RA:cds"/>
    <property type="gene ID" value="AUR62042212"/>
</dbReference>
<dbReference type="GO" id="GO:0046872">
    <property type="term" value="F:metal ion binding"/>
    <property type="evidence" value="ECO:0007669"/>
    <property type="project" value="InterPro"/>
</dbReference>
<evidence type="ECO:0000256" key="1">
    <source>
        <dbReference type="PROSITE-ProRule" id="PRU00278"/>
    </source>
</evidence>
<dbReference type="AlphaFoldDB" id="A0A803N8M9"/>
<reference evidence="5" key="1">
    <citation type="journal article" date="2017" name="Nature">
        <title>The genome of Chenopodium quinoa.</title>
        <authorList>
            <person name="Jarvis D.E."/>
            <person name="Ho Y.S."/>
            <person name="Lightfoot D.J."/>
            <person name="Schmoeckel S.M."/>
            <person name="Li B."/>
            <person name="Borm T.J.A."/>
            <person name="Ohyanagi H."/>
            <person name="Mineta K."/>
            <person name="Michell C.T."/>
            <person name="Saber N."/>
            <person name="Kharbatia N.M."/>
            <person name="Rupper R.R."/>
            <person name="Sharp A.R."/>
            <person name="Dally N."/>
            <person name="Boughton B.A."/>
            <person name="Woo Y.H."/>
            <person name="Gao G."/>
            <person name="Schijlen E.G.W.M."/>
            <person name="Guo X."/>
            <person name="Momin A.A."/>
            <person name="Negrao S."/>
            <person name="Al-Babili S."/>
            <person name="Gehring C."/>
            <person name="Roessner U."/>
            <person name="Jung C."/>
            <person name="Murphy K."/>
            <person name="Arold S.T."/>
            <person name="Gojobori T."/>
            <person name="van der Linden C.G."/>
            <person name="van Loo E.N."/>
            <person name="Jellen E.N."/>
            <person name="Maughan P.J."/>
            <person name="Tester M."/>
        </authorList>
    </citation>
    <scope>NUCLEOTIDE SEQUENCE [LARGE SCALE GENOMIC DNA]</scope>
    <source>
        <strain evidence="5">cv. PI 614886</strain>
    </source>
</reference>
<name>A0A803N8M9_CHEQI</name>
<dbReference type="PANTHER" id="PTHR43629">
    <property type="entry name" value="PEPTIDYL-PROLYL CIS-TRANS ISOMERASE"/>
    <property type="match status" value="1"/>
</dbReference>
<accession>A0A803N8M9</accession>
<keyword evidence="1 2" id="KW-0413">Isomerase</keyword>
<dbReference type="GO" id="GO:0016702">
    <property type="term" value="F:oxidoreductase activity, acting on single donors with incorporation of molecular oxygen, incorporation of two atoms of oxygen"/>
    <property type="evidence" value="ECO:0007669"/>
    <property type="project" value="InterPro"/>
</dbReference>
<dbReference type="EC" id="5.2.1.8" evidence="2"/>
<keyword evidence="1 2" id="KW-0697">Rotamase</keyword>
<feature type="domain" description="PpiC" evidence="3">
    <location>
        <begin position="21"/>
        <end position="76"/>
    </location>
</feature>
<dbReference type="Gramene" id="AUR62042212-RA">
    <property type="protein sequence ID" value="AUR62042212-RA:cds"/>
    <property type="gene ID" value="AUR62042212"/>
</dbReference>
<dbReference type="InterPro" id="IPR000297">
    <property type="entry name" value="PPIase_PpiC"/>
</dbReference>
<dbReference type="Pfam" id="PF13616">
    <property type="entry name" value="Rotamase_3"/>
    <property type="match status" value="1"/>
</dbReference>
<dbReference type="GO" id="GO:0003755">
    <property type="term" value="F:peptidyl-prolyl cis-trans isomerase activity"/>
    <property type="evidence" value="ECO:0007669"/>
    <property type="project" value="UniProtKB-UniRule"/>
</dbReference>
<dbReference type="InterPro" id="IPR046357">
    <property type="entry name" value="PPIase_dom_sf"/>
</dbReference>
<comment type="catalytic activity">
    <reaction evidence="2">
        <text>[protein]-peptidylproline (omega=180) = [protein]-peptidylproline (omega=0)</text>
        <dbReference type="Rhea" id="RHEA:16237"/>
        <dbReference type="Rhea" id="RHEA-COMP:10747"/>
        <dbReference type="Rhea" id="RHEA-COMP:10748"/>
        <dbReference type="ChEBI" id="CHEBI:83833"/>
        <dbReference type="ChEBI" id="CHEBI:83834"/>
        <dbReference type="EC" id="5.2.1.8"/>
    </reaction>
</comment>
<dbReference type="Proteomes" id="UP000596660">
    <property type="component" value="Unplaced"/>
</dbReference>
<evidence type="ECO:0000259" key="3">
    <source>
        <dbReference type="PROSITE" id="PS50198"/>
    </source>
</evidence>
<dbReference type="SUPFAM" id="SSF48484">
    <property type="entry name" value="Lipoxigenase"/>
    <property type="match status" value="1"/>
</dbReference>